<dbReference type="AlphaFoldDB" id="W6T4N0"/>
<comment type="caution">
    <text evidence="12">Lacks conserved residue(s) required for the propagation of feature annotation.</text>
</comment>
<sequence>MPNRVVVVGSINVDSILHIHQLPQPGETIQLNDFSKAAGGKGANQAVAAVRSGATTSFVGKVGNDDNGEFMLNELGKNSINIENITKAYTQTGQAYILLVDSGQNSIIVQHGANAELSVADIEQAKSVIAQADFTVAQAETPLAVATAAFKIAHQAGKTTILNPAPAQKQLPAELLAETDLIIPNETESSLITGIAVTNDISSYQANADYYHKLGIAGVIITLGSSGSYVSTKTVQQQVAAFKVKAVDTTAAGDTFIGALSAVLEPDLSNLLEAVTYASKASSLTVQSLGAFPSIPMYQQVTQSLVD</sequence>
<keyword evidence="4 12" id="KW-0808">Transferase</keyword>
<dbReference type="PANTHER" id="PTHR10584:SF166">
    <property type="entry name" value="RIBOKINASE"/>
    <property type="match status" value="1"/>
</dbReference>
<evidence type="ECO:0000256" key="3">
    <source>
        <dbReference type="ARBA" id="ARBA00016943"/>
    </source>
</evidence>
<dbReference type="InterPro" id="IPR011877">
    <property type="entry name" value="Ribokinase"/>
</dbReference>
<feature type="binding site" evidence="12">
    <location>
        <begin position="12"/>
        <end position="14"/>
    </location>
    <ligand>
        <name>substrate</name>
    </ligand>
</feature>
<feature type="domain" description="Carbohydrate kinase PfkB" evidence="13">
    <location>
        <begin position="4"/>
        <end position="295"/>
    </location>
</feature>
<feature type="binding site" evidence="12">
    <location>
        <position position="288"/>
    </location>
    <ligand>
        <name>K(+)</name>
        <dbReference type="ChEBI" id="CHEBI:29103"/>
    </ligand>
</feature>
<dbReference type="EMBL" id="AWWK01000092">
    <property type="protein sequence ID" value="ETY72698.1"/>
    <property type="molecule type" value="Genomic_DNA"/>
</dbReference>
<comment type="pathway">
    <text evidence="12">Carbohydrate metabolism; D-ribose degradation; D-ribose 5-phosphate from beta-D-ribopyranose: step 2/2.</text>
</comment>
<feature type="binding site" evidence="12">
    <location>
        <begin position="253"/>
        <end position="254"/>
    </location>
    <ligand>
        <name>ATP</name>
        <dbReference type="ChEBI" id="CHEBI:30616"/>
    </ligand>
</feature>
<evidence type="ECO:0000256" key="10">
    <source>
        <dbReference type="ARBA" id="ARBA00022958"/>
    </source>
</evidence>
<evidence type="ECO:0000256" key="8">
    <source>
        <dbReference type="ARBA" id="ARBA00022840"/>
    </source>
</evidence>
<feature type="binding site" evidence="12">
    <location>
        <position position="285"/>
    </location>
    <ligand>
        <name>K(+)</name>
        <dbReference type="ChEBI" id="CHEBI:29103"/>
    </ligand>
</feature>
<keyword evidence="5 12" id="KW-0479">Metal-binding</keyword>
<gene>
    <name evidence="12" type="primary">rbsK</name>
    <name evidence="14" type="ORF">LFAB_16315</name>
</gene>
<keyword evidence="9 12" id="KW-0460">Magnesium</keyword>
<dbReference type="PROSITE" id="PS00584">
    <property type="entry name" value="PFKB_KINASES_2"/>
    <property type="match status" value="1"/>
</dbReference>
<dbReference type="GO" id="GO:0046872">
    <property type="term" value="F:metal ion binding"/>
    <property type="evidence" value="ECO:0007669"/>
    <property type="project" value="UniProtKB-KW"/>
</dbReference>
<dbReference type="PATRIC" id="fig|1400520.3.peg.3205"/>
<keyword evidence="10 12" id="KW-0630">Potassium</keyword>
<dbReference type="eggNOG" id="COG0524">
    <property type="taxonomic scope" value="Bacteria"/>
</dbReference>
<feature type="binding site" evidence="12">
    <location>
        <begin position="40"/>
        <end position="44"/>
    </location>
    <ligand>
        <name>substrate</name>
    </ligand>
</feature>
<organism evidence="14 15">
    <name type="scientific">Lactiplantibacillus fabifermentans T30PCM01</name>
    <dbReference type="NCBI Taxonomy" id="1400520"/>
    <lineage>
        <taxon>Bacteria</taxon>
        <taxon>Bacillati</taxon>
        <taxon>Bacillota</taxon>
        <taxon>Bacilli</taxon>
        <taxon>Lactobacillales</taxon>
        <taxon>Lactobacillaceae</taxon>
        <taxon>Lactiplantibacillus</taxon>
    </lineage>
</organism>
<evidence type="ECO:0000256" key="1">
    <source>
        <dbReference type="ARBA" id="ARBA00005380"/>
    </source>
</evidence>
<keyword evidence="8 12" id="KW-0067">ATP-binding</keyword>
<evidence type="ECO:0000313" key="15">
    <source>
        <dbReference type="Proteomes" id="UP000019247"/>
    </source>
</evidence>
<dbReference type="NCBIfam" id="TIGR02152">
    <property type="entry name" value="D_ribokin_bact"/>
    <property type="match status" value="1"/>
</dbReference>
<evidence type="ECO:0000256" key="9">
    <source>
        <dbReference type="ARBA" id="ARBA00022842"/>
    </source>
</evidence>
<keyword evidence="11 12" id="KW-0119">Carbohydrate metabolism</keyword>
<feature type="binding site" evidence="12">
    <location>
        <position position="290"/>
    </location>
    <ligand>
        <name>K(+)</name>
        <dbReference type="ChEBI" id="CHEBI:29103"/>
    </ligand>
</feature>
<feature type="binding site" evidence="12">
    <location>
        <position position="140"/>
    </location>
    <ligand>
        <name>substrate</name>
    </ligand>
</feature>
<proteinExistence type="inferred from homology"/>
<dbReference type="HOGENOM" id="CLU_027634_2_0_9"/>
<dbReference type="GO" id="GO:0004747">
    <property type="term" value="F:ribokinase activity"/>
    <property type="evidence" value="ECO:0007669"/>
    <property type="project" value="UniProtKB-UniRule"/>
</dbReference>
<protein>
    <recommendedName>
        <fullName evidence="3 12">Ribokinase</fullName>
        <shortName evidence="12">RK</shortName>
        <ecNumber evidence="2 12">2.7.1.15</ecNumber>
    </recommendedName>
</protein>
<dbReference type="GO" id="GO:0019303">
    <property type="term" value="P:D-ribose catabolic process"/>
    <property type="evidence" value="ECO:0007669"/>
    <property type="project" value="UniProtKB-UniRule"/>
</dbReference>
<feature type="binding site" evidence="12">
    <location>
        <position position="294"/>
    </location>
    <ligand>
        <name>K(+)</name>
        <dbReference type="ChEBI" id="CHEBI:29103"/>
    </ligand>
</feature>
<keyword evidence="12" id="KW-0963">Cytoplasm</keyword>
<dbReference type="GO" id="GO:0005829">
    <property type="term" value="C:cytosol"/>
    <property type="evidence" value="ECO:0007669"/>
    <property type="project" value="TreeGrafter"/>
</dbReference>
<dbReference type="EC" id="2.7.1.15" evidence="2 12"/>
<feature type="active site" description="Proton acceptor" evidence="12">
    <location>
        <position position="254"/>
    </location>
</feature>
<dbReference type="PANTHER" id="PTHR10584">
    <property type="entry name" value="SUGAR KINASE"/>
    <property type="match status" value="1"/>
</dbReference>
<dbReference type="CDD" id="cd01174">
    <property type="entry name" value="ribokinase"/>
    <property type="match status" value="1"/>
</dbReference>
<comment type="catalytic activity">
    <reaction evidence="12">
        <text>D-ribose + ATP = D-ribose 5-phosphate + ADP + H(+)</text>
        <dbReference type="Rhea" id="RHEA:13697"/>
        <dbReference type="ChEBI" id="CHEBI:15378"/>
        <dbReference type="ChEBI" id="CHEBI:30616"/>
        <dbReference type="ChEBI" id="CHEBI:47013"/>
        <dbReference type="ChEBI" id="CHEBI:78346"/>
        <dbReference type="ChEBI" id="CHEBI:456216"/>
        <dbReference type="EC" id="2.7.1.15"/>
    </reaction>
</comment>
<comment type="function">
    <text evidence="12">Catalyzes the phosphorylation of ribose at O-5 in a reaction requiring ATP and magnesium. The resulting D-ribose-5-phosphate can then be used either for sythesis of nucleotides, histidine, and tryptophan, or as a component of the pentose phosphate pathway.</text>
</comment>
<dbReference type="PRINTS" id="PR00990">
    <property type="entry name" value="RIBOKINASE"/>
</dbReference>
<feature type="binding site" evidence="12">
    <location>
        <position position="185"/>
    </location>
    <ligand>
        <name>ATP</name>
        <dbReference type="ChEBI" id="CHEBI:30616"/>
    </ligand>
</feature>
<keyword evidence="7 12" id="KW-0418">Kinase</keyword>
<evidence type="ECO:0000256" key="2">
    <source>
        <dbReference type="ARBA" id="ARBA00012035"/>
    </source>
</evidence>
<dbReference type="InterPro" id="IPR002173">
    <property type="entry name" value="Carboh/pur_kinase_PfkB_CS"/>
</dbReference>
<keyword evidence="6 12" id="KW-0547">Nucleotide-binding</keyword>
<feature type="binding site" evidence="12">
    <location>
        <position position="254"/>
    </location>
    <ligand>
        <name>substrate</name>
    </ligand>
</feature>
<comment type="caution">
    <text evidence="14">The sequence shown here is derived from an EMBL/GenBank/DDBJ whole genome shotgun (WGS) entry which is preliminary data.</text>
</comment>
<dbReference type="Pfam" id="PF00294">
    <property type="entry name" value="PfkB"/>
    <property type="match status" value="1"/>
</dbReference>
<evidence type="ECO:0000256" key="4">
    <source>
        <dbReference type="ARBA" id="ARBA00022679"/>
    </source>
</evidence>
<evidence type="ECO:0000259" key="13">
    <source>
        <dbReference type="Pfam" id="PF00294"/>
    </source>
</evidence>
<dbReference type="Gene3D" id="3.40.1190.20">
    <property type="match status" value="1"/>
</dbReference>
<evidence type="ECO:0000256" key="11">
    <source>
        <dbReference type="ARBA" id="ARBA00023277"/>
    </source>
</evidence>
<dbReference type="GO" id="GO:0005524">
    <property type="term" value="F:ATP binding"/>
    <property type="evidence" value="ECO:0007669"/>
    <property type="project" value="UniProtKB-UniRule"/>
</dbReference>
<comment type="subunit">
    <text evidence="12">Homodimer.</text>
</comment>
<dbReference type="SUPFAM" id="SSF53613">
    <property type="entry name" value="Ribokinase-like"/>
    <property type="match status" value="1"/>
</dbReference>
<dbReference type="InterPro" id="IPR011611">
    <property type="entry name" value="PfkB_dom"/>
</dbReference>
<evidence type="ECO:0000313" key="14">
    <source>
        <dbReference type="EMBL" id="ETY72698.1"/>
    </source>
</evidence>
<comment type="similarity">
    <text evidence="1">Belongs to the carbohydrate kinase pfkB family.</text>
</comment>
<evidence type="ECO:0000256" key="7">
    <source>
        <dbReference type="ARBA" id="ARBA00022777"/>
    </source>
</evidence>
<dbReference type="RefSeq" id="WP_033614803.1">
    <property type="nucleotide sequence ID" value="NZ_KK036538.1"/>
</dbReference>
<comment type="subcellular location">
    <subcellularLocation>
        <location evidence="12">Cytoplasm</location>
    </subcellularLocation>
</comment>
<comment type="similarity">
    <text evidence="12">Belongs to the carbohydrate kinase PfkB family. Ribokinase subfamily.</text>
</comment>
<feature type="binding site" evidence="12">
    <location>
        <begin position="222"/>
        <end position="227"/>
    </location>
    <ligand>
        <name>ATP</name>
        <dbReference type="ChEBI" id="CHEBI:30616"/>
    </ligand>
</feature>
<comment type="cofactor">
    <cofactor evidence="12">
        <name>Mg(2+)</name>
        <dbReference type="ChEBI" id="CHEBI:18420"/>
    </cofactor>
    <text evidence="12">Requires a divalent cation, most likely magnesium in vivo, as an electrophilic catalyst to aid phosphoryl group transfer. It is the chelate of the metal and the nucleotide that is the actual substrate.</text>
</comment>
<dbReference type="UniPathway" id="UPA00916">
    <property type="reaction ID" value="UER00889"/>
</dbReference>
<dbReference type="InterPro" id="IPR002139">
    <property type="entry name" value="Ribo/fructo_kinase"/>
</dbReference>
<evidence type="ECO:0000256" key="5">
    <source>
        <dbReference type="ARBA" id="ARBA00022723"/>
    </source>
</evidence>
<accession>W6T4N0</accession>
<dbReference type="InterPro" id="IPR029056">
    <property type="entry name" value="Ribokinase-like"/>
</dbReference>
<feature type="binding site" evidence="12">
    <location>
        <position position="248"/>
    </location>
    <ligand>
        <name>K(+)</name>
        <dbReference type="ChEBI" id="CHEBI:29103"/>
    </ligand>
</feature>
<evidence type="ECO:0000256" key="12">
    <source>
        <dbReference type="HAMAP-Rule" id="MF_01987"/>
    </source>
</evidence>
<dbReference type="HAMAP" id="MF_01987">
    <property type="entry name" value="Ribokinase"/>
    <property type="match status" value="1"/>
</dbReference>
<reference evidence="14 15" key="1">
    <citation type="journal article" date="2014" name="Genome Announc.">
        <title>Genome Sequence of Lactobacillus fabifermentans Strain T30PCM01, Isolated from Fermenting Grape Marc.</title>
        <authorList>
            <person name="Treu L."/>
            <person name="Vendramin V."/>
            <person name="Bovo B."/>
            <person name="Giacomini A."/>
            <person name="Corich V."/>
            <person name="Campanaro S."/>
        </authorList>
    </citation>
    <scope>NUCLEOTIDE SEQUENCE [LARGE SCALE GENOMIC DNA]</scope>
    <source>
        <strain evidence="14 15">T30PCM01</strain>
    </source>
</reference>
<name>W6T4N0_9LACO</name>
<comment type="activity regulation">
    <text evidence="12">Activated by a monovalent cation that binds near, but not in, the active site. The most likely occupant of the site in vivo is potassium. Ion binding induces a conformational change that may alter substrate affinity.</text>
</comment>
<dbReference type="STRING" id="1400520.LFAB_16315"/>
<dbReference type="OrthoDB" id="9775849at2"/>
<dbReference type="Proteomes" id="UP000019247">
    <property type="component" value="Unassembled WGS sequence"/>
</dbReference>
<evidence type="ECO:0000256" key="6">
    <source>
        <dbReference type="ARBA" id="ARBA00022741"/>
    </source>
</evidence>
<feature type="binding site" evidence="12">
    <location>
        <position position="250"/>
    </location>
    <ligand>
        <name>K(+)</name>
        <dbReference type="ChEBI" id="CHEBI:29103"/>
    </ligand>
</feature>